<accession>G9Y4W6</accession>
<dbReference type="AlphaFoldDB" id="G9Y4W6"/>
<dbReference type="PATRIC" id="fig|1002364.3.peg.1411"/>
<gene>
    <name evidence="1" type="ORF">HMPREF0454_01538</name>
</gene>
<evidence type="ECO:0000313" key="2">
    <source>
        <dbReference type="Proteomes" id="UP000005959"/>
    </source>
</evidence>
<comment type="caution">
    <text evidence="1">The sequence shown here is derived from an EMBL/GenBank/DDBJ whole genome shotgun (WGS) entry which is preliminary data.</text>
</comment>
<name>G9Y4W6_HAFAL</name>
<proteinExistence type="predicted"/>
<organism evidence="1 2">
    <name type="scientific">Hafnia alvei ATCC 51873</name>
    <dbReference type="NCBI Taxonomy" id="1002364"/>
    <lineage>
        <taxon>Bacteria</taxon>
        <taxon>Pseudomonadati</taxon>
        <taxon>Pseudomonadota</taxon>
        <taxon>Gammaproteobacteria</taxon>
        <taxon>Enterobacterales</taxon>
        <taxon>Hafniaceae</taxon>
        <taxon>Hafnia</taxon>
    </lineage>
</organism>
<dbReference type="EMBL" id="AGCI01000031">
    <property type="protein sequence ID" value="EHM44227.1"/>
    <property type="molecule type" value="Genomic_DNA"/>
</dbReference>
<protein>
    <submittedName>
        <fullName evidence="1">Uncharacterized protein</fullName>
    </submittedName>
</protein>
<reference evidence="1 2" key="1">
    <citation type="submission" date="2011-08" db="EMBL/GenBank/DDBJ databases">
        <authorList>
            <person name="Weinstock G."/>
            <person name="Sodergren E."/>
            <person name="Clifton S."/>
            <person name="Fulton L."/>
            <person name="Fulton B."/>
            <person name="Courtney L."/>
            <person name="Fronick C."/>
            <person name="Harrison M."/>
            <person name="Strong C."/>
            <person name="Farmer C."/>
            <person name="Delahaunty K."/>
            <person name="Markovic C."/>
            <person name="Hall O."/>
            <person name="Minx P."/>
            <person name="Tomlinson C."/>
            <person name="Mitreva M."/>
            <person name="Hou S."/>
            <person name="Chen J."/>
            <person name="Wollam A."/>
            <person name="Pepin K.H."/>
            <person name="Johnson M."/>
            <person name="Bhonagiri V."/>
            <person name="Zhang X."/>
            <person name="Suruliraj S."/>
            <person name="Warren W."/>
            <person name="Chinwalla A."/>
            <person name="Mardis E.R."/>
            <person name="Wilson R.K."/>
        </authorList>
    </citation>
    <scope>NUCLEOTIDE SEQUENCE [LARGE SCALE GENOMIC DNA]</scope>
    <source>
        <strain evidence="1 2">ATCC 51873</strain>
    </source>
</reference>
<dbReference type="RefSeq" id="WP_004091385.1">
    <property type="nucleotide sequence ID" value="NZ_JH417506.1"/>
</dbReference>
<dbReference type="Proteomes" id="UP000005959">
    <property type="component" value="Unassembled WGS sequence"/>
</dbReference>
<dbReference type="HOGENOM" id="CLU_1822627_0_0_6"/>
<sequence length="141" mass="16448">MYIPIFSETASPQKKIDEIRSIFLLAQKQIRKKIVVALPYNTWCYVLLPERIAEKAWQTVLSSGYHCLYCQDNYPWGILLHPDDEFHPVITDVLSIQNDFVYFIAFAVNTPQEDSQLFIWIKTLMKNKSSNSLPPYALLTF</sequence>
<evidence type="ECO:0000313" key="1">
    <source>
        <dbReference type="EMBL" id="EHM44227.1"/>
    </source>
</evidence>